<protein>
    <submittedName>
        <fullName evidence="1">Uncharacterized protein</fullName>
    </submittedName>
</protein>
<proteinExistence type="predicted"/>
<evidence type="ECO:0000313" key="1">
    <source>
        <dbReference type="EMBL" id="KAF2191547.1"/>
    </source>
</evidence>
<evidence type="ECO:0000313" key="2">
    <source>
        <dbReference type="Proteomes" id="UP000800200"/>
    </source>
</evidence>
<dbReference type="Proteomes" id="UP000800200">
    <property type="component" value="Unassembled WGS sequence"/>
</dbReference>
<organism evidence="1 2">
    <name type="scientific">Zopfia rhizophila CBS 207.26</name>
    <dbReference type="NCBI Taxonomy" id="1314779"/>
    <lineage>
        <taxon>Eukaryota</taxon>
        <taxon>Fungi</taxon>
        <taxon>Dikarya</taxon>
        <taxon>Ascomycota</taxon>
        <taxon>Pezizomycotina</taxon>
        <taxon>Dothideomycetes</taxon>
        <taxon>Dothideomycetes incertae sedis</taxon>
        <taxon>Zopfiaceae</taxon>
        <taxon>Zopfia</taxon>
    </lineage>
</organism>
<sequence>MQNTPKGPYKLVTLNTAPDRAKRLIGRMVDGLKDRYTIEHVANCEKMEEVEPKVREYRPHLLFSASMWSPEQAEKIKGVAEGERPGIVTHAIPQGLQVEKGPDAVVEYLMENVPLLLDSVEL</sequence>
<accession>A0A6A6EHK6</accession>
<dbReference type="OrthoDB" id="2772415at2759"/>
<dbReference type="AlphaFoldDB" id="A0A6A6EHK6"/>
<reference evidence="1" key="1">
    <citation type="journal article" date="2020" name="Stud. Mycol.">
        <title>101 Dothideomycetes genomes: a test case for predicting lifestyles and emergence of pathogens.</title>
        <authorList>
            <person name="Haridas S."/>
            <person name="Albert R."/>
            <person name="Binder M."/>
            <person name="Bloem J."/>
            <person name="Labutti K."/>
            <person name="Salamov A."/>
            <person name="Andreopoulos B."/>
            <person name="Baker S."/>
            <person name="Barry K."/>
            <person name="Bills G."/>
            <person name="Bluhm B."/>
            <person name="Cannon C."/>
            <person name="Castanera R."/>
            <person name="Culley D."/>
            <person name="Daum C."/>
            <person name="Ezra D."/>
            <person name="Gonzalez J."/>
            <person name="Henrissat B."/>
            <person name="Kuo A."/>
            <person name="Liang C."/>
            <person name="Lipzen A."/>
            <person name="Lutzoni F."/>
            <person name="Magnuson J."/>
            <person name="Mondo S."/>
            <person name="Nolan M."/>
            <person name="Ohm R."/>
            <person name="Pangilinan J."/>
            <person name="Park H.-J."/>
            <person name="Ramirez L."/>
            <person name="Alfaro M."/>
            <person name="Sun H."/>
            <person name="Tritt A."/>
            <person name="Yoshinaga Y."/>
            <person name="Zwiers L.-H."/>
            <person name="Turgeon B."/>
            <person name="Goodwin S."/>
            <person name="Spatafora J."/>
            <person name="Crous P."/>
            <person name="Grigoriev I."/>
        </authorList>
    </citation>
    <scope>NUCLEOTIDE SEQUENCE</scope>
    <source>
        <strain evidence="1">CBS 207.26</strain>
    </source>
</reference>
<name>A0A6A6EHK6_9PEZI</name>
<keyword evidence="2" id="KW-1185">Reference proteome</keyword>
<gene>
    <name evidence="1" type="ORF">K469DRAFT_558410</name>
</gene>
<dbReference type="EMBL" id="ML994617">
    <property type="protein sequence ID" value="KAF2191547.1"/>
    <property type="molecule type" value="Genomic_DNA"/>
</dbReference>